<evidence type="ECO:0000313" key="7">
    <source>
        <dbReference type="EMBL" id="UZE95986.1"/>
    </source>
</evidence>
<dbReference type="EMBL" id="CP100390">
    <property type="protein sequence ID" value="UZE95986.1"/>
    <property type="molecule type" value="Genomic_DNA"/>
</dbReference>
<evidence type="ECO:0000256" key="2">
    <source>
        <dbReference type="ARBA" id="ARBA00023015"/>
    </source>
</evidence>
<dbReference type="RefSeq" id="WP_265047470.1">
    <property type="nucleotide sequence ID" value="NZ_CP100390.1"/>
</dbReference>
<dbReference type="Pfam" id="PF03466">
    <property type="entry name" value="LysR_substrate"/>
    <property type="match status" value="1"/>
</dbReference>
<dbReference type="InterPro" id="IPR000847">
    <property type="entry name" value="LysR_HTH_N"/>
</dbReference>
<organism evidence="7 8">
    <name type="scientific">Alkalimarinus alittae</name>
    <dbReference type="NCBI Taxonomy" id="2961619"/>
    <lineage>
        <taxon>Bacteria</taxon>
        <taxon>Pseudomonadati</taxon>
        <taxon>Pseudomonadota</taxon>
        <taxon>Gammaproteobacteria</taxon>
        <taxon>Alteromonadales</taxon>
        <taxon>Alteromonadaceae</taxon>
        <taxon>Alkalimarinus</taxon>
    </lineage>
</organism>
<accession>A0ABY6N1N4</accession>
<dbReference type="SUPFAM" id="SSF53850">
    <property type="entry name" value="Periplasmic binding protein-like II"/>
    <property type="match status" value="1"/>
</dbReference>
<reference evidence="7" key="1">
    <citation type="submission" date="2022-06" db="EMBL/GenBank/DDBJ databases">
        <title>Alkalimarinus sp. nov., isolated from gut of a Alitta virens.</title>
        <authorList>
            <person name="Yang A.I."/>
            <person name="Shin N.-R."/>
        </authorList>
    </citation>
    <scope>NUCLEOTIDE SEQUENCE</scope>
    <source>
        <strain evidence="7">A2M4</strain>
    </source>
</reference>
<keyword evidence="4" id="KW-0010">Activator</keyword>
<protein>
    <submittedName>
        <fullName evidence="7">LysR family transcriptional regulator</fullName>
    </submittedName>
</protein>
<proteinExistence type="inferred from homology"/>
<name>A0ABY6N1N4_9ALTE</name>
<evidence type="ECO:0000256" key="5">
    <source>
        <dbReference type="ARBA" id="ARBA00023163"/>
    </source>
</evidence>
<dbReference type="InterPro" id="IPR036388">
    <property type="entry name" value="WH-like_DNA-bd_sf"/>
</dbReference>
<evidence type="ECO:0000256" key="1">
    <source>
        <dbReference type="ARBA" id="ARBA00009437"/>
    </source>
</evidence>
<keyword evidence="5" id="KW-0804">Transcription</keyword>
<evidence type="ECO:0000256" key="3">
    <source>
        <dbReference type="ARBA" id="ARBA00023125"/>
    </source>
</evidence>
<sequence>MDLKALGYFVAVVEKGSITAAAEACFVAQPSISHAINKLEGELQVPLFTRQPRGVKVTEEGHVFYREAKGLLNHARSVQSLFKNRAQNGLLTVSVARSIAFAYLNELLSQLKRIDSLLDVRLIHQTEQADIRLTVERDASVDDVFIPLWQDQYCLIIPAENSLAYKHPISLDDLDGQSIIERVYCDRSAEWTEFLRTNEISVNVAASVDNEEWALSLVEAGVGVAIVPLPQTADYSHRFVVKALSEVVGMHSIRRTVGVAIPIKNLENPSIKGVKQGLVKVSMSE</sequence>
<keyword evidence="3" id="KW-0238">DNA-binding</keyword>
<dbReference type="SUPFAM" id="SSF46785">
    <property type="entry name" value="Winged helix' DNA-binding domain"/>
    <property type="match status" value="1"/>
</dbReference>
<evidence type="ECO:0000256" key="4">
    <source>
        <dbReference type="ARBA" id="ARBA00023159"/>
    </source>
</evidence>
<gene>
    <name evidence="7" type="ORF">NKI27_18370</name>
</gene>
<dbReference type="InterPro" id="IPR005119">
    <property type="entry name" value="LysR_subst-bd"/>
</dbReference>
<dbReference type="Proteomes" id="UP001163739">
    <property type="component" value="Chromosome"/>
</dbReference>
<dbReference type="Gene3D" id="1.10.10.10">
    <property type="entry name" value="Winged helix-like DNA-binding domain superfamily/Winged helix DNA-binding domain"/>
    <property type="match status" value="1"/>
</dbReference>
<dbReference type="Pfam" id="PF00126">
    <property type="entry name" value="HTH_1"/>
    <property type="match status" value="1"/>
</dbReference>
<keyword evidence="8" id="KW-1185">Reference proteome</keyword>
<dbReference type="InterPro" id="IPR036390">
    <property type="entry name" value="WH_DNA-bd_sf"/>
</dbReference>
<dbReference type="PANTHER" id="PTHR30346:SF26">
    <property type="entry name" value="HYDROGEN PEROXIDE-INDUCIBLE GENES ACTIVATOR"/>
    <property type="match status" value="1"/>
</dbReference>
<feature type="domain" description="HTH lysR-type" evidence="6">
    <location>
        <begin position="1"/>
        <end position="58"/>
    </location>
</feature>
<keyword evidence="2" id="KW-0805">Transcription regulation</keyword>
<dbReference type="Gene3D" id="3.40.190.10">
    <property type="entry name" value="Periplasmic binding protein-like II"/>
    <property type="match status" value="2"/>
</dbReference>
<dbReference type="PROSITE" id="PS50931">
    <property type="entry name" value="HTH_LYSR"/>
    <property type="match status" value="1"/>
</dbReference>
<dbReference type="CDD" id="cd05466">
    <property type="entry name" value="PBP2_LTTR_substrate"/>
    <property type="match status" value="1"/>
</dbReference>
<dbReference type="PRINTS" id="PR00039">
    <property type="entry name" value="HTHLYSR"/>
</dbReference>
<dbReference type="PANTHER" id="PTHR30346">
    <property type="entry name" value="TRANSCRIPTIONAL DUAL REGULATOR HCAR-RELATED"/>
    <property type="match status" value="1"/>
</dbReference>
<comment type="similarity">
    <text evidence="1">Belongs to the LysR transcriptional regulatory family.</text>
</comment>
<evidence type="ECO:0000313" key="8">
    <source>
        <dbReference type="Proteomes" id="UP001163739"/>
    </source>
</evidence>
<evidence type="ECO:0000259" key="6">
    <source>
        <dbReference type="PROSITE" id="PS50931"/>
    </source>
</evidence>